<dbReference type="AlphaFoldDB" id="M1E145"/>
<dbReference type="HOGENOM" id="CLU_1681015_0_0_1"/>
<evidence type="ECO:0000313" key="2">
    <source>
        <dbReference type="Proteomes" id="UP000011115"/>
    </source>
</evidence>
<dbReference type="PaxDb" id="4113-PGSC0003DMT400097659"/>
<reference evidence="1" key="2">
    <citation type="submission" date="2015-06" db="UniProtKB">
        <authorList>
            <consortium name="EnsemblPlants"/>
        </authorList>
    </citation>
    <scope>IDENTIFICATION</scope>
    <source>
        <strain evidence="1">DM1-3 516 R44</strain>
    </source>
</reference>
<dbReference type="EnsemblPlants" id="PGSC0003DMT400097659">
    <property type="protein sequence ID" value="PGSC0003DMT400097659"/>
    <property type="gene ID" value="PGSC0003DMG400047230"/>
</dbReference>
<accession>M1E145</accession>
<reference evidence="2" key="1">
    <citation type="journal article" date="2011" name="Nature">
        <title>Genome sequence and analysis of the tuber crop potato.</title>
        <authorList>
            <consortium name="The Potato Genome Sequencing Consortium"/>
        </authorList>
    </citation>
    <scope>NUCLEOTIDE SEQUENCE [LARGE SCALE GENOMIC DNA]</scope>
    <source>
        <strain evidence="2">cv. DM1-3 516 R44</strain>
    </source>
</reference>
<protein>
    <recommendedName>
        <fullName evidence="3">Integrase core domain containing protein</fullName>
    </recommendedName>
</protein>
<name>M1E145_SOLTU</name>
<evidence type="ECO:0000313" key="1">
    <source>
        <dbReference type="EnsemblPlants" id="PGSC0003DMT400097659"/>
    </source>
</evidence>
<organism evidence="1 2">
    <name type="scientific">Solanum tuberosum</name>
    <name type="common">Potato</name>
    <dbReference type="NCBI Taxonomy" id="4113"/>
    <lineage>
        <taxon>Eukaryota</taxon>
        <taxon>Viridiplantae</taxon>
        <taxon>Streptophyta</taxon>
        <taxon>Embryophyta</taxon>
        <taxon>Tracheophyta</taxon>
        <taxon>Spermatophyta</taxon>
        <taxon>Magnoliopsida</taxon>
        <taxon>eudicotyledons</taxon>
        <taxon>Gunneridae</taxon>
        <taxon>Pentapetalae</taxon>
        <taxon>asterids</taxon>
        <taxon>lamiids</taxon>
        <taxon>Solanales</taxon>
        <taxon>Solanaceae</taxon>
        <taxon>Solanoideae</taxon>
        <taxon>Solaneae</taxon>
        <taxon>Solanum</taxon>
    </lineage>
</organism>
<proteinExistence type="predicted"/>
<evidence type="ECO:0008006" key="3">
    <source>
        <dbReference type="Google" id="ProtNLM"/>
    </source>
</evidence>
<dbReference type="InParanoid" id="M1E145"/>
<dbReference type="Gramene" id="PGSC0003DMT400097659">
    <property type="protein sequence ID" value="PGSC0003DMT400097659"/>
    <property type="gene ID" value="PGSC0003DMG400047230"/>
</dbReference>
<sequence length="157" mass="17553">MGNRALNEKIGLPFLCLMRRLRQHAQIPDNKLVEQFFDATKLTYAVSIKNVVNPLYKTRAGPAAPLVIMLNLPCDPTKVEGAADAESLQAQLDVMKADNEKLVDKTVEMLPTLVPNSLMDLFRMPPTTQVAVDIWGDLTRPETGKDKWKNRSHKSSP</sequence>
<dbReference type="Proteomes" id="UP000011115">
    <property type="component" value="Unassembled WGS sequence"/>
</dbReference>
<keyword evidence="2" id="KW-1185">Reference proteome</keyword>